<protein>
    <submittedName>
        <fullName evidence="2">Uncharacterized protein</fullName>
    </submittedName>
</protein>
<dbReference type="EMBL" id="BAABHA010000015">
    <property type="protein sequence ID" value="GAA4392807.1"/>
    <property type="molecule type" value="Genomic_DNA"/>
</dbReference>
<sequence length="167" mass="18363">MSETAELLDAINYHRETLAQQGMGVLGAWALLNFVVSGWFIANRPRSGERYYFHQMNVAWNVVNLALAVWGILRARPLHVAGLSLAESLAAQSSLESILLFNAGLDVAYIATGAWLRARAATTAQLPERLSGFGRSLWVQGGFLLLFDVGLYVLYHRYAAQLLALVA</sequence>
<organism evidence="2 3">
    <name type="scientific">Hymenobacter koreensis</name>
    <dbReference type="NCBI Taxonomy" id="1084523"/>
    <lineage>
        <taxon>Bacteria</taxon>
        <taxon>Pseudomonadati</taxon>
        <taxon>Bacteroidota</taxon>
        <taxon>Cytophagia</taxon>
        <taxon>Cytophagales</taxon>
        <taxon>Hymenobacteraceae</taxon>
        <taxon>Hymenobacter</taxon>
    </lineage>
</organism>
<keyword evidence="1" id="KW-0812">Transmembrane</keyword>
<keyword evidence="1" id="KW-1133">Transmembrane helix</keyword>
<keyword evidence="1" id="KW-0472">Membrane</keyword>
<dbReference type="RefSeq" id="WP_345227758.1">
    <property type="nucleotide sequence ID" value="NZ_BAABHA010000015.1"/>
</dbReference>
<feature type="transmembrane region" description="Helical" evidence="1">
    <location>
        <begin position="54"/>
        <end position="73"/>
    </location>
</feature>
<name>A0ABP8JLX5_9BACT</name>
<feature type="transmembrane region" description="Helical" evidence="1">
    <location>
        <begin position="137"/>
        <end position="155"/>
    </location>
</feature>
<reference evidence="3" key="1">
    <citation type="journal article" date="2019" name="Int. J. Syst. Evol. Microbiol.">
        <title>The Global Catalogue of Microorganisms (GCM) 10K type strain sequencing project: providing services to taxonomists for standard genome sequencing and annotation.</title>
        <authorList>
            <consortium name="The Broad Institute Genomics Platform"/>
            <consortium name="The Broad Institute Genome Sequencing Center for Infectious Disease"/>
            <person name="Wu L."/>
            <person name="Ma J."/>
        </authorList>
    </citation>
    <scope>NUCLEOTIDE SEQUENCE [LARGE SCALE GENOMIC DNA]</scope>
    <source>
        <strain evidence="3">JCM 17924</strain>
    </source>
</reference>
<comment type="caution">
    <text evidence="2">The sequence shown here is derived from an EMBL/GenBank/DDBJ whole genome shotgun (WGS) entry which is preliminary data.</text>
</comment>
<gene>
    <name evidence="2" type="ORF">GCM10023186_43740</name>
</gene>
<dbReference type="Proteomes" id="UP001500454">
    <property type="component" value="Unassembled WGS sequence"/>
</dbReference>
<evidence type="ECO:0000256" key="1">
    <source>
        <dbReference type="SAM" id="Phobius"/>
    </source>
</evidence>
<evidence type="ECO:0000313" key="3">
    <source>
        <dbReference type="Proteomes" id="UP001500454"/>
    </source>
</evidence>
<evidence type="ECO:0000313" key="2">
    <source>
        <dbReference type="EMBL" id="GAA4392807.1"/>
    </source>
</evidence>
<dbReference type="InterPro" id="IPR054261">
    <property type="entry name" value="DUF6992"/>
</dbReference>
<dbReference type="Pfam" id="PF22503">
    <property type="entry name" value="DUF6992"/>
    <property type="match status" value="1"/>
</dbReference>
<proteinExistence type="predicted"/>
<feature type="transmembrane region" description="Helical" evidence="1">
    <location>
        <begin position="23"/>
        <end position="42"/>
    </location>
</feature>
<keyword evidence="3" id="KW-1185">Reference proteome</keyword>
<accession>A0ABP8JLX5</accession>